<accession>A0A8S5T383</accession>
<organism evidence="1">
    <name type="scientific">Myoviridae sp. ctqfO1</name>
    <dbReference type="NCBI Taxonomy" id="2827710"/>
    <lineage>
        <taxon>Viruses</taxon>
        <taxon>Duplodnaviria</taxon>
        <taxon>Heunggongvirae</taxon>
        <taxon>Uroviricota</taxon>
        <taxon>Caudoviricetes</taxon>
    </lineage>
</organism>
<dbReference type="EMBL" id="BK032734">
    <property type="protein sequence ID" value="DAF57431.1"/>
    <property type="molecule type" value="Genomic_DNA"/>
</dbReference>
<evidence type="ECO:0000313" key="1">
    <source>
        <dbReference type="EMBL" id="DAF57431.1"/>
    </source>
</evidence>
<sequence length="123" mass="14618">MALFGDLSLVKPKPMRIQKSKTEKPKKVGLREMAAERFGKDKKLLLQLNVFLDMCREKHLFPSKISWNMQLNVLEKFPEEARIEQVVRSITYGYRSIAYEENLKKYATVRKEKEENIRYDMAF</sequence>
<proteinExistence type="predicted"/>
<protein>
    <submittedName>
        <fullName evidence="1">Uncharacterized protein</fullName>
    </submittedName>
</protein>
<name>A0A8S5T383_9CAUD</name>
<reference evidence="1" key="1">
    <citation type="journal article" date="2021" name="Proc. Natl. Acad. Sci. U.S.A.">
        <title>A Catalog of Tens of Thousands of Viruses from Human Metagenomes Reveals Hidden Associations with Chronic Diseases.</title>
        <authorList>
            <person name="Tisza M.J."/>
            <person name="Buck C.B."/>
        </authorList>
    </citation>
    <scope>NUCLEOTIDE SEQUENCE</scope>
    <source>
        <strain evidence="1">CtqfO1</strain>
    </source>
</reference>